<dbReference type="Proteomes" id="UP001057348">
    <property type="component" value="Chromosome"/>
</dbReference>
<evidence type="ECO:0000313" key="1">
    <source>
        <dbReference type="EMBL" id="USP95012.1"/>
    </source>
</evidence>
<sequence length="1074" mass="125782">MDYGIYLIKVKVENENILFDLKCEKKDFYDHFFSRIENVVLATSNRHIDLLSNISLLSDEGIMKVVIPLDELKSCSDKTVFKLKLILDRDEIFIDILNQLNDTFKLVIDGSVLELAPQVDGNLIVNKTSLSESAFVIENVEMSANCTTFIGSHTFLFLNSTVKSINCYLENEATKEQLIIPKSSLVLSEDSSFEISLTLKDYPLYQGNWYFYTEVKVGKYQFAVKIKTDINTALQTKEMFTENGQLFVHNVFQTQNKELLIHISQFDEQLIQTKIHHLSIDNNDLHLNCKITPNEDEQIFIKQLVFLNRKTEDKHIIRLQEKDYNNGFLQVSVPLLTQRFFETDGIWDVYLEFDTNGLTVSQRLSFDSEIDKSTGKFISLPKTIYNSNGFIKRARMYATLDNNLAVLIKDSAIYGEISYIHHDGVDLIVKGSIEVLDKEFEIKNVFLANESEQKIHFINNLEKTSSCWHFESRLNIKKTDIEAMNHYFIFDFYISILVKDQEYAVKLKSNLDDILDKSQSHVYPEFVIKDIKPFSIQPKFNQLNELSFVFSSYINAECTDIISKNKEIEIHLAIEKKNLIYEKIYLKLKDKNSRSVLLEPSLKREQQDYKEFVFLLSENEVESYGLEKQMQYDIGLCLLINNKYVESSIKIKDLKLINSKSTFKSGAIKINKSLFLSAFIDKRNALLKLEMRDIKATEKKSEKIRFLIAGLIAKVLKPFVNKPVWFVGENLGEVAQDNGFAFFEYCVRNKNQEKYYYVSKKDNKNPDNISKYPKNILTYDSFKHLVFYHLSKYLIVSHGIRDVIPSVIHNKMSENPKEVIYLQHGIIAMKKLSFNRKSYNSKIRKFVVSSDHEKHILVKEMNFKKDQIMVTGLSRFDTLIDNSKMVNSKQILLIPTWREWIDDFTSSEFYLNYSGFLNNKKLHKLLEDKNIILKFFMHIELQKKYSNYFKDLHKNIKLVKVGEESVKSLVSESSLMITDYSSVAFDFNYLEKPVVFYQFDLPDYLHYRGSYVNLKTDLFGQTAYTDESLLEIVQKQIENDFKYEKKYKVKSKKFYKYQDKQNSERIYNQIKMLK</sequence>
<gene>
    <name evidence="1" type="ORF">MKF32_17640</name>
</gene>
<dbReference type="InterPro" id="IPR007554">
    <property type="entry name" value="Glycerophosphate_synth"/>
</dbReference>
<evidence type="ECO:0000313" key="2">
    <source>
        <dbReference type="Proteomes" id="UP001057348"/>
    </source>
</evidence>
<name>A0ABY4XXG2_BACVA</name>
<proteinExistence type="predicted"/>
<dbReference type="SUPFAM" id="SSF53756">
    <property type="entry name" value="UDP-Glycosyltransferase/glycogen phosphorylase"/>
    <property type="match status" value="1"/>
</dbReference>
<reference evidence="1" key="1">
    <citation type="submission" date="2022-02" db="EMBL/GenBank/DDBJ databases">
        <title>Draft Genome Sequence of Bacillus vallismortis Strain BL01, Isolated from Artemisia lerchiana Web. Roots.</title>
        <authorList>
            <person name="Chebotar V.K."/>
            <person name="Gancheva M.S."/>
            <person name="Chizhevskaya E.P."/>
            <person name="Komarova O.V."/>
            <person name="Baganova M.E."/>
            <person name="Zaplatkin A.N."/>
            <person name="Pishchik V.N."/>
        </authorList>
    </citation>
    <scope>NUCLEOTIDE SEQUENCE</scope>
    <source>
        <strain evidence="1">BL01</strain>
    </source>
</reference>
<dbReference type="PANTHER" id="PTHR37316:SF3">
    <property type="entry name" value="TEICHOIC ACID GLYCEROL-PHOSPHATE TRANSFERASE"/>
    <property type="match status" value="1"/>
</dbReference>
<dbReference type="InterPro" id="IPR051612">
    <property type="entry name" value="Teichoic_Acid_Biosynth"/>
</dbReference>
<dbReference type="RefSeq" id="WP_202327946.1">
    <property type="nucleotide sequence ID" value="NZ_CP092751.1"/>
</dbReference>
<dbReference type="PANTHER" id="PTHR37316">
    <property type="entry name" value="TEICHOIC ACID GLYCEROL-PHOSPHATE PRIMASE"/>
    <property type="match status" value="1"/>
</dbReference>
<dbReference type="EMBL" id="CP092751">
    <property type="protein sequence ID" value="USP95012.1"/>
    <property type="molecule type" value="Genomic_DNA"/>
</dbReference>
<accession>A0ABY4XXG2</accession>
<dbReference type="InterPro" id="IPR043148">
    <property type="entry name" value="TagF_C"/>
</dbReference>
<organism evidence="1 2">
    <name type="scientific">Bacillus vallismortis</name>
    <dbReference type="NCBI Taxonomy" id="72361"/>
    <lineage>
        <taxon>Bacteria</taxon>
        <taxon>Bacillati</taxon>
        <taxon>Bacillota</taxon>
        <taxon>Bacilli</taxon>
        <taxon>Bacillales</taxon>
        <taxon>Bacillaceae</taxon>
        <taxon>Bacillus</taxon>
    </lineage>
</organism>
<keyword evidence="2" id="KW-1185">Reference proteome</keyword>
<protein>
    <submittedName>
        <fullName evidence="1">CDP-glycerol glycerophosphotransferase family protein</fullName>
    </submittedName>
</protein>
<dbReference type="Gene3D" id="3.40.50.12580">
    <property type="match status" value="1"/>
</dbReference>
<dbReference type="Pfam" id="PF04464">
    <property type="entry name" value="Glyphos_transf"/>
    <property type="match status" value="1"/>
</dbReference>